<dbReference type="Pfam" id="PF03537">
    <property type="entry name" value="Glyco_hydro_114"/>
    <property type="match status" value="1"/>
</dbReference>
<gene>
    <name evidence="6" type="ORF">CDV36_000872</name>
</gene>
<dbReference type="AlphaFoldDB" id="A0A3M2SQJ0"/>
<comment type="catalytic activity">
    <reaction evidence="1">
        <text>Hydrolysis of terminal, non-reducing alpha-D-galactose residues in alpha-D-galactosides, including galactose oligosaccharides, galactomannans and galactolipids.</text>
        <dbReference type="EC" id="3.2.1.22"/>
    </reaction>
</comment>
<protein>
    <recommendedName>
        <fullName evidence="2">alpha-galactosidase</fullName>
        <ecNumber evidence="2">3.2.1.22</ecNumber>
    </recommendedName>
</protein>
<dbReference type="EMBL" id="NKUJ01000008">
    <property type="protein sequence ID" value="RMJ19422.1"/>
    <property type="molecule type" value="Genomic_DNA"/>
</dbReference>
<feature type="compositionally biased region" description="Acidic residues" evidence="3">
    <location>
        <begin position="56"/>
        <end position="77"/>
    </location>
</feature>
<sequence length="345" mass="37642">MKASAASTAQEAGDKVNTKKSWPLWKKLAIVGIILIIVIPLAVGLGVGLSKNKGGDDDDSSGGDDQDDSGSDNDTPGDDTNRTSIWQPEVGAAWQIILLKPIEISDDGKVTPDVDIYDIDLYDNDESTFSALHKAGKKVICYFSAGSWENWRDDKDDFKEADLGDELDGWPDERWLNVSSPAARTIIKKRIEYAAEKGCDAIDPDNVDGFQNENGLDLTSDDAISFVKFLADTAASFNMSTGLKNAGDIIPDVISDVHFSVNEQCVEYAECETFAEFIENDKPVFHIEYPEGTPNKVSSKDSSEICSQKGKAAGTEDFSTVIKTMDLNGWVQYCDGKKYTTDVDA</sequence>
<evidence type="ECO:0000313" key="7">
    <source>
        <dbReference type="Proteomes" id="UP000277212"/>
    </source>
</evidence>
<feature type="transmembrane region" description="Helical" evidence="4">
    <location>
        <begin position="28"/>
        <end position="49"/>
    </location>
</feature>
<dbReference type="Gene3D" id="3.20.20.70">
    <property type="entry name" value="Aldolase class I"/>
    <property type="match status" value="1"/>
</dbReference>
<dbReference type="SUPFAM" id="SSF51445">
    <property type="entry name" value="(Trans)glycosidases"/>
    <property type="match status" value="1"/>
</dbReference>
<keyword evidence="4" id="KW-1133">Transmembrane helix</keyword>
<feature type="domain" description="Glycoside-hydrolase family GH114 TIM-barrel" evidence="5">
    <location>
        <begin position="94"/>
        <end position="330"/>
    </location>
</feature>
<dbReference type="GO" id="GO:0004557">
    <property type="term" value="F:alpha-galactosidase activity"/>
    <property type="evidence" value="ECO:0007669"/>
    <property type="project" value="UniProtKB-EC"/>
</dbReference>
<name>A0A3M2SQJ0_9HYPO</name>
<dbReference type="OrthoDB" id="2108802at2759"/>
<dbReference type="InterPro" id="IPR004352">
    <property type="entry name" value="GH114_TIM-barrel"/>
</dbReference>
<evidence type="ECO:0000256" key="1">
    <source>
        <dbReference type="ARBA" id="ARBA00001255"/>
    </source>
</evidence>
<dbReference type="STRING" id="2010991.A0A3M2SQJ0"/>
<organism evidence="6 7">
    <name type="scientific">Fusarium kuroshium</name>
    <dbReference type="NCBI Taxonomy" id="2010991"/>
    <lineage>
        <taxon>Eukaryota</taxon>
        <taxon>Fungi</taxon>
        <taxon>Dikarya</taxon>
        <taxon>Ascomycota</taxon>
        <taxon>Pezizomycotina</taxon>
        <taxon>Sordariomycetes</taxon>
        <taxon>Hypocreomycetidae</taxon>
        <taxon>Hypocreales</taxon>
        <taxon>Nectriaceae</taxon>
        <taxon>Fusarium</taxon>
        <taxon>Fusarium solani species complex</taxon>
    </lineage>
</organism>
<evidence type="ECO:0000256" key="4">
    <source>
        <dbReference type="SAM" id="Phobius"/>
    </source>
</evidence>
<dbReference type="Proteomes" id="UP000277212">
    <property type="component" value="Unassembled WGS sequence"/>
</dbReference>
<dbReference type="InterPro" id="IPR017853">
    <property type="entry name" value="GH"/>
</dbReference>
<dbReference type="EC" id="3.2.1.22" evidence="2"/>
<comment type="caution">
    <text evidence="6">The sequence shown here is derived from an EMBL/GenBank/DDBJ whole genome shotgun (WGS) entry which is preliminary data.</text>
</comment>
<keyword evidence="4" id="KW-0472">Membrane</keyword>
<feature type="region of interest" description="Disordered" evidence="3">
    <location>
        <begin position="53"/>
        <end position="85"/>
    </location>
</feature>
<reference evidence="6 7" key="1">
    <citation type="submission" date="2017-06" db="EMBL/GenBank/DDBJ databases">
        <title>Comparative genomic analysis of Ambrosia Fusariam Clade fungi.</title>
        <authorList>
            <person name="Stajich J.E."/>
            <person name="Carrillo J."/>
            <person name="Kijimoto T."/>
            <person name="Eskalen A."/>
            <person name="O'Donnell K."/>
            <person name="Kasson M."/>
        </authorList>
    </citation>
    <scope>NUCLEOTIDE SEQUENCE [LARGE SCALE GENOMIC DNA]</scope>
    <source>
        <strain evidence="6">UCR3666</strain>
    </source>
</reference>
<keyword evidence="7" id="KW-1185">Reference proteome</keyword>
<dbReference type="PANTHER" id="PTHR35273">
    <property type="entry name" value="ALPHA-1,4 POLYGALACTOSAMINIDASE, PUTATIVE (AFU_ORTHOLOGUE AFUA_3G07890)-RELATED"/>
    <property type="match status" value="1"/>
</dbReference>
<evidence type="ECO:0000259" key="5">
    <source>
        <dbReference type="Pfam" id="PF03537"/>
    </source>
</evidence>
<accession>A0A3M2SQJ0</accession>
<dbReference type="PANTHER" id="PTHR35273:SF2">
    <property type="entry name" value="ALPHA-GALACTOSIDASE"/>
    <property type="match status" value="1"/>
</dbReference>
<evidence type="ECO:0000256" key="2">
    <source>
        <dbReference type="ARBA" id="ARBA00012755"/>
    </source>
</evidence>
<evidence type="ECO:0000256" key="3">
    <source>
        <dbReference type="SAM" id="MobiDB-lite"/>
    </source>
</evidence>
<keyword evidence="4" id="KW-0812">Transmembrane</keyword>
<proteinExistence type="predicted"/>
<evidence type="ECO:0000313" key="6">
    <source>
        <dbReference type="EMBL" id="RMJ19422.1"/>
    </source>
</evidence>
<dbReference type="InterPro" id="IPR013785">
    <property type="entry name" value="Aldolase_TIM"/>
</dbReference>